<evidence type="ECO:0000313" key="1">
    <source>
        <dbReference type="EMBL" id="KAF6031444.1"/>
    </source>
</evidence>
<protein>
    <submittedName>
        <fullName evidence="1">Uncharacterized protein</fullName>
    </submittedName>
</protein>
<sequence>MKVLTYSPRNPQTQSQLWGSAPRAHPIIKNQCYFFNKSLMCKRQLCMDGLYGHVVFLLGCNPYKNPFNV</sequence>
<dbReference type="EMBL" id="VXIV02001604">
    <property type="protein sequence ID" value="KAF6031444.1"/>
    <property type="molecule type" value="Genomic_DNA"/>
</dbReference>
<gene>
    <name evidence="1" type="ORF">EB796_010253</name>
</gene>
<dbReference type="AlphaFoldDB" id="A0A7J7K0E7"/>
<organism evidence="1 2">
    <name type="scientific">Bugula neritina</name>
    <name type="common">Brown bryozoan</name>
    <name type="synonym">Sertularia neritina</name>
    <dbReference type="NCBI Taxonomy" id="10212"/>
    <lineage>
        <taxon>Eukaryota</taxon>
        <taxon>Metazoa</taxon>
        <taxon>Spiralia</taxon>
        <taxon>Lophotrochozoa</taxon>
        <taxon>Bryozoa</taxon>
        <taxon>Gymnolaemata</taxon>
        <taxon>Cheilostomatida</taxon>
        <taxon>Flustrina</taxon>
        <taxon>Buguloidea</taxon>
        <taxon>Bugulidae</taxon>
        <taxon>Bugula</taxon>
    </lineage>
</organism>
<keyword evidence="2" id="KW-1185">Reference proteome</keyword>
<reference evidence="1" key="1">
    <citation type="submission" date="2020-06" db="EMBL/GenBank/DDBJ databases">
        <title>Draft genome of Bugula neritina, a colonial animal packing powerful symbionts and potential medicines.</title>
        <authorList>
            <person name="Rayko M."/>
        </authorList>
    </citation>
    <scope>NUCLEOTIDE SEQUENCE [LARGE SCALE GENOMIC DNA]</scope>
    <source>
        <strain evidence="1">Kwan_BN1</strain>
    </source>
</reference>
<comment type="caution">
    <text evidence="1">The sequence shown here is derived from an EMBL/GenBank/DDBJ whole genome shotgun (WGS) entry which is preliminary data.</text>
</comment>
<name>A0A7J7K0E7_BUGNE</name>
<dbReference type="Proteomes" id="UP000593567">
    <property type="component" value="Unassembled WGS sequence"/>
</dbReference>
<evidence type="ECO:0000313" key="2">
    <source>
        <dbReference type="Proteomes" id="UP000593567"/>
    </source>
</evidence>
<accession>A0A7J7K0E7</accession>
<proteinExistence type="predicted"/>